<evidence type="ECO:0000313" key="2">
    <source>
        <dbReference type="Proteomes" id="UP000183832"/>
    </source>
</evidence>
<organism evidence="1 2">
    <name type="scientific">Clunio marinus</name>
    <dbReference type="NCBI Taxonomy" id="568069"/>
    <lineage>
        <taxon>Eukaryota</taxon>
        <taxon>Metazoa</taxon>
        <taxon>Ecdysozoa</taxon>
        <taxon>Arthropoda</taxon>
        <taxon>Hexapoda</taxon>
        <taxon>Insecta</taxon>
        <taxon>Pterygota</taxon>
        <taxon>Neoptera</taxon>
        <taxon>Endopterygota</taxon>
        <taxon>Diptera</taxon>
        <taxon>Nematocera</taxon>
        <taxon>Chironomoidea</taxon>
        <taxon>Chironomidae</taxon>
        <taxon>Clunio</taxon>
    </lineage>
</organism>
<dbReference type="AlphaFoldDB" id="A0A1J1HUQ6"/>
<dbReference type="EMBL" id="CVRI01000017">
    <property type="protein sequence ID" value="CRK90238.1"/>
    <property type="molecule type" value="Genomic_DNA"/>
</dbReference>
<reference evidence="1 2" key="1">
    <citation type="submission" date="2015-04" db="EMBL/GenBank/DDBJ databases">
        <authorList>
            <person name="Syromyatnikov M.Y."/>
            <person name="Popov V.N."/>
        </authorList>
    </citation>
    <scope>NUCLEOTIDE SEQUENCE [LARGE SCALE GENOMIC DNA]</scope>
</reference>
<protein>
    <submittedName>
        <fullName evidence="1">CLUMA_CG003951, isoform A</fullName>
    </submittedName>
</protein>
<dbReference type="Proteomes" id="UP000183832">
    <property type="component" value="Unassembled WGS sequence"/>
</dbReference>
<keyword evidence="2" id="KW-1185">Reference proteome</keyword>
<evidence type="ECO:0000313" key="1">
    <source>
        <dbReference type="EMBL" id="CRK90238.1"/>
    </source>
</evidence>
<name>A0A1J1HUQ6_9DIPT</name>
<accession>A0A1J1HUQ6</accession>
<proteinExistence type="predicted"/>
<gene>
    <name evidence="1" type="ORF">CLUMA_CG003951</name>
</gene>
<sequence length="78" mass="9111">MDAGIAKEESTRSEFDTFKQSLVNVQTKKKESESETTMNSMNFDLGIWGSKQEMKFRRKKWTNASLKVLLGMRQIQEF</sequence>